<evidence type="ECO:0000256" key="1">
    <source>
        <dbReference type="SAM" id="Phobius"/>
    </source>
</evidence>
<organism evidence="2 3">
    <name type="scientific">Cytospora mali</name>
    <name type="common">Apple Valsa canker fungus</name>
    <name type="synonym">Valsa mali</name>
    <dbReference type="NCBI Taxonomy" id="578113"/>
    <lineage>
        <taxon>Eukaryota</taxon>
        <taxon>Fungi</taxon>
        <taxon>Dikarya</taxon>
        <taxon>Ascomycota</taxon>
        <taxon>Pezizomycotina</taxon>
        <taxon>Sordariomycetes</taxon>
        <taxon>Sordariomycetidae</taxon>
        <taxon>Diaporthales</taxon>
        <taxon>Cytosporaceae</taxon>
        <taxon>Cytospora</taxon>
    </lineage>
</organism>
<evidence type="ECO:0000313" key="3">
    <source>
        <dbReference type="Proteomes" id="UP000078576"/>
    </source>
</evidence>
<keyword evidence="3" id="KW-1185">Reference proteome</keyword>
<name>A0A194UPB9_CYTMA</name>
<proteinExistence type="predicted"/>
<evidence type="ECO:0000313" key="2">
    <source>
        <dbReference type="EMBL" id="KUI53522.1"/>
    </source>
</evidence>
<dbReference type="AlphaFoldDB" id="A0A194UPB9"/>
<gene>
    <name evidence="2" type="ORF">VP1G_00959</name>
</gene>
<keyword evidence="1" id="KW-0472">Membrane</keyword>
<reference evidence="3" key="1">
    <citation type="submission" date="2014-12" db="EMBL/GenBank/DDBJ databases">
        <title>Genome Sequence of Valsa Canker Pathogens Uncovers a Specific Adaption of Colonization on Woody Bark.</title>
        <authorList>
            <person name="Yin Z."/>
            <person name="Liu H."/>
            <person name="Gao X."/>
            <person name="Li Z."/>
            <person name="Song N."/>
            <person name="Ke X."/>
            <person name="Dai Q."/>
            <person name="Wu Y."/>
            <person name="Sun Y."/>
            <person name="Xu J.-R."/>
            <person name="Kang Z.K."/>
            <person name="Wang L."/>
            <person name="Huang L."/>
        </authorList>
    </citation>
    <scope>NUCLEOTIDE SEQUENCE [LARGE SCALE GENOMIC DNA]</scope>
    <source>
        <strain evidence="3">SXYL134</strain>
    </source>
</reference>
<dbReference type="Proteomes" id="UP000078576">
    <property type="component" value="Unassembled WGS sequence"/>
</dbReference>
<dbReference type="EMBL" id="KN714669">
    <property type="protein sequence ID" value="KUI53522.1"/>
    <property type="molecule type" value="Genomic_DNA"/>
</dbReference>
<dbReference type="OrthoDB" id="5225243at2759"/>
<sequence>MKEVMMDQTRADVEGGPGLFTLSLAVCIGIAIVGDYNTRAREGETRYDKWLAHLADGPMMEITFNMFKSRVESAKRHGLRNLKVKMSVVHPESLREDESGFVWSKQDIRQNKDTNDLYITKVRELTTTSSGNATLMRTERHHVNDAKDMEILASKEIRILD</sequence>
<feature type="transmembrane region" description="Helical" evidence="1">
    <location>
        <begin position="20"/>
        <end position="37"/>
    </location>
</feature>
<keyword evidence="1" id="KW-0812">Transmembrane</keyword>
<accession>A0A194UPB9</accession>
<protein>
    <submittedName>
        <fullName evidence="2">Uncharacterized protein</fullName>
    </submittedName>
</protein>
<keyword evidence="1" id="KW-1133">Transmembrane helix</keyword>